<dbReference type="KEGG" id="tgg:A3K92_01635"/>
<name>A0A2Z2M5F3_THEGO</name>
<evidence type="ECO:0000313" key="1">
    <source>
        <dbReference type="EMBL" id="ASJ00269.1"/>
    </source>
</evidence>
<proteinExistence type="predicted"/>
<keyword evidence="2" id="KW-1185">Reference proteome</keyword>
<gene>
    <name evidence="1" type="ORF">A3K92_01635</name>
</gene>
<dbReference type="GeneID" id="33331209"/>
<organism evidence="1 2">
    <name type="scientific">Thermococcus gorgonarius</name>
    <dbReference type="NCBI Taxonomy" id="71997"/>
    <lineage>
        <taxon>Archaea</taxon>
        <taxon>Methanobacteriati</taxon>
        <taxon>Methanobacteriota</taxon>
        <taxon>Thermococci</taxon>
        <taxon>Thermococcales</taxon>
        <taxon>Thermococcaceae</taxon>
        <taxon>Thermococcus</taxon>
    </lineage>
</organism>
<protein>
    <submittedName>
        <fullName evidence="1">Uncharacterized protein</fullName>
    </submittedName>
</protein>
<sequence>MPARDMRMEMFVRAIMRRDLTKAKNHMEKLIKMVGSDDWGKGYSRAVEGIMNAIKDNDTDSLIVQLLNSHDRVKAKELLELYSEMATQDFRDEYEKGYYTAWSEFLKAYLGQRTLT</sequence>
<dbReference type="AlphaFoldDB" id="A0A2Z2M5F3"/>
<dbReference type="EMBL" id="CP014855">
    <property type="protein sequence ID" value="ASJ00269.1"/>
    <property type="molecule type" value="Genomic_DNA"/>
</dbReference>
<reference evidence="1 2" key="1">
    <citation type="submission" date="2016-03" db="EMBL/GenBank/DDBJ databases">
        <title>Complete genome sequence of Thermococcus gorgonarius.</title>
        <authorList>
            <person name="Oger P.M."/>
        </authorList>
    </citation>
    <scope>NUCLEOTIDE SEQUENCE [LARGE SCALE GENOMIC DNA]</scope>
    <source>
        <strain evidence="1 2">W-12</strain>
    </source>
</reference>
<evidence type="ECO:0000313" key="2">
    <source>
        <dbReference type="Proteomes" id="UP000250134"/>
    </source>
</evidence>
<dbReference type="RefSeq" id="WP_088884609.1">
    <property type="nucleotide sequence ID" value="NZ_CP014855.1"/>
</dbReference>
<accession>A0A2Z2M5F3</accession>
<dbReference type="OrthoDB" id="84640at2157"/>
<dbReference type="Proteomes" id="UP000250134">
    <property type="component" value="Chromosome"/>
</dbReference>